<dbReference type="Gene3D" id="1.10.10.10">
    <property type="entry name" value="Winged helix-like DNA-binding domain superfamily/Winged helix DNA-binding domain"/>
    <property type="match status" value="1"/>
</dbReference>
<dbReference type="InterPro" id="IPR000847">
    <property type="entry name" value="LysR_HTH_N"/>
</dbReference>
<organism evidence="6 7">
    <name type="scientific">Photobacterium jeanii</name>
    <dbReference type="NCBI Taxonomy" id="858640"/>
    <lineage>
        <taxon>Bacteria</taxon>
        <taxon>Pseudomonadati</taxon>
        <taxon>Pseudomonadota</taxon>
        <taxon>Gammaproteobacteria</taxon>
        <taxon>Vibrionales</taxon>
        <taxon>Vibrionaceae</taxon>
        <taxon>Photobacterium</taxon>
    </lineage>
</organism>
<dbReference type="GO" id="GO:0003700">
    <property type="term" value="F:DNA-binding transcription factor activity"/>
    <property type="evidence" value="ECO:0007669"/>
    <property type="project" value="InterPro"/>
</dbReference>
<feature type="domain" description="HTH lysR-type" evidence="5">
    <location>
        <begin position="2"/>
        <end position="59"/>
    </location>
</feature>
<keyword evidence="3" id="KW-0238">DNA-binding</keyword>
<dbReference type="AlphaFoldDB" id="A0A178KNL7"/>
<dbReference type="Proteomes" id="UP000078503">
    <property type="component" value="Unassembled WGS sequence"/>
</dbReference>
<dbReference type="InterPro" id="IPR036388">
    <property type="entry name" value="WH-like_DNA-bd_sf"/>
</dbReference>
<dbReference type="CDD" id="cd08422">
    <property type="entry name" value="PBP2_CrgA_like"/>
    <property type="match status" value="1"/>
</dbReference>
<keyword evidence="2" id="KW-0805">Transcription regulation</keyword>
<reference evidence="6 7" key="1">
    <citation type="submission" date="2016-03" db="EMBL/GenBank/DDBJ databases">
        <title>Photobacterium proteolyticum sp. nov. a protease producing bacterium isolated from ocean sediments of Laizhou Bay.</title>
        <authorList>
            <person name="Li Y."/>
        </authorList>
    </citation>
    <scope>NUCLEOTIDE SEQUENCE [LARGE SCALE GENOMIC DNA]</scope>
    <source>
        <strain evidence="6 7">R-40508</strain>
    </source>
</reference>
<evidence type="ECO:0000256" key="4">
    <source>
        <dbReference type="ARBA" id="ARBA00023163"/>
    </source>
</evidence>
<dbReference type="Pfam" id="PF00126">
    <property type="entry name" value="HTH_1"/>
    <property type="match status" value="1"/>
</dbReference>
<dbReference type="FunFam" id="3.40.190.290:FF:000001">
    <property type="entry name" value="Transcriptional regulator, LysR family"/>
    <property type="match status" value="1"/>
</dbReference>
<keyword evidence="4" id="KW-0804">Transcription</keyword>
<evidence type="ECO:0000256" key="1">
    <source>
        <dbReference type="ARBA" id="ARBA00009437"/>
    </source>
</evidence>
<comment type="caution">
    <text evidence="6">The sequence shown here is derived from an EMBL/GenBank/DDBJ whole genome shotgun (WGS) entry which is preliminary data.</text>
</comment>
<name>A0A178KNL7_9GAMM</name>
<evidence type="ECO:0000259" key="5">
    <source>
        <dbReference type="PROSITE" id="PS50931"/>
    </source>
</evidence>
<evidence type="ECO:0000313" key="6">
    <source>
        <dbReference type="EMBL" id="OAN18152.1"/>
    </source>
</evidence>
<dbReference type="InterPro" id="IPR036390">
    <property type="entry name" value="WH_DNA-bd_sf"/>
</dbReference>
<dbReference type="STRING" id="858640.A3K86_04425"/>
<dbReference type="GO" id="GO:0043565">
    <property type="term" value="F:sequence-specific DNA binding"/>
    <property type="evidence" value="ECO:0007669"/>
    <property type="project" value="TreeGrafter"/>
</dbReference>
<dbReference type="EMBL" id="LVHF01000012">
    <property type="protein sequence ID" value="OAN18152.1"/>
    <property type="molecule type" value="Genomic_DNA"/>
</dbReference>
<dbReference type="RefSeq" id="WP_068328270.1">
    <property type="nucleotide sequence ID" value="NZ_LVHF01000012.1"/>
</dbReference>
<protein>
    <submittedName>
        <fullName evidence="6">LysR family transcriptional regulator</fullName>
    </submittedName>
</protein>
<dbReference type="FunFam" id="1.10.10.10:FF:000396">
    <property type="entry name" value="LysR family transcriptional regulator"/>
    <property type="match status" value="1"/>
</dbReference>
<proteinExistence type="inferred from homology"/>
<accession>A0A178KNL7</accession>
<gene>
    <name evidence="6" type="ORF">A3K86_04425</name>
</gene>
<dbReference type="InterPro" id="IPR058163">
    <property type="entry name" value="LysR-type_TF_proteobact-type"/>
</dbReference>
<dbReference type="SUPFAM" id="SSF53850">
    <property type="entry name" value="Periplasmic binding protein-like II"/>
    <property type="match status" value="1"/>
</dbReference>
<evidence type="ECO:0000256" key="3">
    <source>
        <dbReference type="ARBA" id="ARBA00023125"/>
    </source>
</evidence>
<dbReference type="PROSITE" id="PS50931">
    <property type="entry name" value="HTH_LYSR"/>
    <property type="match status" value="1"/>
</dbReference>
<keyword evidence="7" id="KW-1185">Reference proteome</keyword>
<dbReference type="Pfam" id="PF03466">
    <property type="entry name" value="LysR_substrate"/>
    <property type="match status" value="1"/>
</dbReference>
<dbReference type="InterPro" id="IPR005119">
    <property type="entry name" value="LysR_subst-bd"/>
</dbReference>
<dbReference type="PANTHER" id="PTHR30537:SF5">
    <property type="entry name" value="HTH-TYPE TRANSCRIPTIONAL ACTIVATOR TTDR-RELATED"/>
    <property type="match status" value="1"/>
</dbReference>
<comment type="similarity">
    <text evidence="1">Belongs to the LysR transcriptional regulatory family.</text>
</comment>
<dbReference type="OrthoDB" id="9786526at2"/>
<dbReference type="GO" id="GO:0006351">
    <property type="term" value="P:DNA-templated transcription"/>
    <property type="evidence" value="ECO:0007669"/>
    <property type="project" value="TreeGrafter"/>
</dbReference>
<dbReference type="PANTHER" id="PTHR30537">
    <property type="entry name" value="HTH-TYPE TRANSCRIPTIONAL REGULATOR"/>
    <property type="match status" value="1"/>
</dbReference>
<evidence type="ECO:0000256" key="2">
    <source>
        <dbReference type="ARBA" id="ARBA00023015"/>
    </source>
</evidence>
<sequence length="300" mass="33371">MVKTDDLILFAQVVELGSFSRVAEQNSLTNSVVSKRIARLEESLGVQLLYRTTRKLTVSEAGKVLYQGAKNVKQATVEAVDALSGFGEKVTGHVRMSVPTISGDLLLADAVADFCMQHPGMTVDMSLDNHFVDLVAEGYDLVIRTGYLEDSSLIARHILDSQWVICAAPSYVSRNGKPHFPEDLASHNCLKYAYQTTGASEWEFKGEKGNYIVRVNGNFSTNNAAALRKAALGGHGIAYVPRCLVYHDLMRGDLMDLFPKQVGKRLGVYAVYPFTRQPPQKIRLLIEHIRERYLAISHYF</sequence>
<dbReference type="SUPFAM" id="SSF46785">
    <property type="entry name" value="Winged helix' DNA-binding domain"/>
    <property type="match status" value="1"/>
</dbReference>
<evidence type="ECO:0000313" key="7">
    <source>
        <dbReference type="Proteomes" id="UP000078503"/>
    </source>
</evidence>
<dbReference type="Gene3D" id="3.40.190.290">
    <property type="match status" value="1"/>
</dbReference>